<evidence type="ECO:0000256" key="11">
    <source>
        <dbReference type="ARBA" id="ARBA00022829"/>
    </source>
</evidence>
<keyword evidence="15" id="KW-0131">Cell cycle</keyword>
<reference evidence="19" key="1">
    <citation type="journal article" date="2022" name="G3 (Bethesda)">
        <title>High quality genome of the basidiomycete yeast Dioszegia hungarica PDD-24b-2 isolated from cloud water.</title>
        <authorList>
            <person name="Jarrige D."/>
            <person name="Haridas S."/>
            <person name="Bleykasten-Grosshans C."/>
            <person name="Joly M."/>
            <person name="Nadalig T."/>
            <person name="Sancelme M."/>
            <person name="Vuilleumier S."/>
            <person name="Grigoriev I.V."/>
            <person name="Amato P."/>
            <person name="Bringel F."/>
        </authorList>
    </citation>
    <scope>NUCLEOTIDE SEQUENCE</scope>
    <source>
        <strain evidence="19">PDD-24b-2</strain>
    </source>
</reference>
<comment type="caution">
    <text evidence="19">The sequence shown here is derived from an EMBL/GenBank/DDBJ whole genome shotgun (WGS) entry which is preliminary data.</text>
</comment>
<evidence type="ECO:0000256" key="16">
    <source>
        <dbReference type="ARBA" id="ARBA00023328"/>
    </source>
</evidence>
<dbReference type="InterPro" id="IPR013963">
    <property type="entry name" value="DASH_Dad2"/>
</dbReference>
<evidence type="ECO:0000256" key="15">
    <source>
        <dbReference type="ARBA" id="ARBA00023306"/>
    </source>
</evidence>
<evidence type="ECO:0000256" key="8">
    <source>
        <dbReference type="ARBA" id="ARBA00022618"/>
    </source>
</evidence>
<keyword evidence="20" id="KW-1185">Reference proteome</keyword>
<evidence type="ECO:0000313" key="19">
    <source>
        <dbReference type="EMBL" id="KAI9639764.1"/>
    </source>
</evidence>
<evidence type="ECO:0000256" key="18">
    <source>
        <dbReference type="SAM" id="MobiDB-lite"/>
    </source>
</evidence>
<evidence type="ECO:0000256" key="17">
    <source>
        <dbReference type="ARBA" id="ARBA00030568"/>
    </source>
</evidence>
<dbReference type="Pfam" id="PF08654">
    <property type="entry name" value="DASH_Dad2"/>
    <property type="match status" value="1"/>
</dbReference>
<keyword evidence="6" id="KW-0158">Chromosome</keyword>
<protein>
    <recommendedName>
        <fullName evidence="5">DASH complex subunit DAD2</fullName>
    </recommendedName>
    <alternativeName>
        <fullName evidence="17">Outer kinetochore protein DAD2</fullName>
    </alternativeName>
</protein>
<dbReference type="GO" id="GO:0005874">
    <property type="term" value="C:microtubule"/>
    <property type="evidence" value="ECO:0007669"/>
    <property type="project" value="UniProtKB-KW"/>
</dbReference>
<keyword evidence="11" id="KW-0159">Chromosome partition</keyword>
<dbReference type="AlphaFoldDB" id="A0AA38LZ59"/>
<accession>A0AA38LZ59</accession>
<evidence type="ECO:0000256" key="13">
    <source>
        <dbReference type="ARBA" id="ARBA00023212"/>
    </source>
</evidence>
<evidence type="ECO:0000256" key="2">
    <source>
        <dbReference type="ARBA" id="ARBA00004186"/>
    </source>
</evidence>
<keyword evidence="8" id="KW-0132">Cell division</keyword>
<keyword evidence="13" id="KW-0206">Cytoskeleton</keyword>
<evidence type="ECO:0000256" key="3">
    <source>
        <dbReference type="ARBA" id="ARBA00004629"/>
    </source>
</evidence>
<evidence type="ECO:0000256" key="9">
    <source>
        <dbReference type="ARBA" id="ARBA00022701"/>
    </source>
</evidence>
<evidence type="ECO:0000256" key="6">
    <source>
        <dbReference type="ARBA" id="ARBA00022454"/>
    </source>
</evidence>
<dbReference type="RefSeq" id="XP_052949541.1">
    <property type="nucleotide sequence ID" value="XM_053090944.1"/>
</dbReference>
<proteinExistence type="inferred from homology"/>
<organism evidence="19 20">
    <name type="scientific">Dioszegia hungarica</name>
    <dbReference type="NCBI Taxonomy" id="4972"/>
    <lineage>
        <taxon>Eukaryota</taxon>
        <taxon>Fungi</taxon>
        <taxon>Dikarya</taxon>
        <taxon>Basidiomycota</taxon>
        <taxon>Agaricomycotina</taxon>
        <taxon>Tremellomycetes</taxon>
        <taxon>Tremellales</taxon>
        <taxon>Bulleribasidiaceae</taxon>
        <taxon>Dioszegia</taxon>
    </lineage>
</organism>
<comment type="similarity">
    <text evidence="4">Belongs to the DASH complex DAD2 family.</text>
</comment>
<keyword evidence="9" id="KW-0493">Microtubule</keyword>
<dbReference type="GO" id="GO:0042729">
    <property type="term" value="C:DASH complex"/>
    <property type="evidence" value="ECO:0007669"/>
    <property type="project" value="InterPro"/>
</dbReference>
<evidence type="ECO:0000256" key="7">
    <source>
        <dbReference type="ARBA" id="ARBA00022490"/>
    </source>
</evidence>
<keyword evidence="12" id="KW-0995">Kinetochore</keyword>
<keyword evidence="14" id="KW-0539">Nucleus</keyword>
<evidence type="ECO:0000256" key="5">
    <source>
        <dbReference type="ARBA" id="ARBA00020260"/>
    </source>
</evidence>
<evidence type="ECO:0000256" key="10">
    <source>
        <dbReference type="ARBA" id="ARBA00022776"/>
    </source>
</evidence>
<dbReference type="Proteomes" id="UP001164286">
    <property type="component" value="Unassembled WGS sequence"/>
</dbReference>
<keyword evidence="7" id="KW-0963">Cytoplasm</keyword>
<gene>
    <name evidence="19" type="ORF">MKK02DRAFT_40089</name>
</gene>
<evidence type="ECO:0000256" key="12">
    <source>
        <dbReference type="ARBA" id="ARBA00022838"/>
    </source>
</evidence>
<evidence type="ECO:0000256" key="4">
    <source>
        <dbReference type="ARBA" id="ARBA00005501"/>
    </source>
</evidence>
<dbReference type="GO" id="GO:1990023">
    <property type="term" value="C:mitotic spindle midzone"/>
    <property type="evidence" value="ECO:0007669"/>
    <property type="project" value="TreeGrafter"/>
</dbReference>
<dbReference type="PANTHER" id="PTHR28036">
    <property type="entry name" value="DASH COMPLEX SUBUNIT DAD2"/>
    <property type="match status" value="1"/>
</dbReference>
<dbReference type="GO" id="GO:0008608">
    <property type="term" value="P:attachment of spindle microtubules to kinetochore"/>
    <property type="evidence" value="ECO:0007669"/>
    <property type="project" value="TreeGrafter"/>
</dbReference>
<evidence type="ECO:0000256" key="1">
    <source>
        <dbReference type="ARBA" id="ARBA00004123"/>
    </source>
</evidence>
<keyword evidence="10" id="KW-0498">Mitosis</keyword>
<dbReference type="GO" id="GO:0044732">
    <property type="term" value="C:mitotic spindle pole body"/>
    <property type="evidence" value="ECO:0007669"/>
    <property type="project" value="TreeGrafter"/>
</dbReference>
<evidence type="ECO:0000256" key="14">
    <source>
        <dbReference type="ARBA" id="ARBA00023242"/>
    </source>
</evidence>
<sequence>MAHQIDFSQLTPSQMMLYQKQQEHAGLQALRQASAQLVERAEKLGEMSNVMADGGEAIGQVMRNWPHVFSVLNLFDKPGAGDTSRNPATEEPEEPLPQLVRLPYSDEKTSVPAAAR</sequence>
<dbReference type="GO" id="GO:0000278">
    <property type="term" value="P:mitotic cell cycle"/>
    <property type="evidence" value="ECO:0007669"/>
    <property type="project" value="InterPro"/>
</dbReference>
<feature type="region of interest" description="Disordered" evidence="18">
    <location>
        <begin position="76"/>
        <end position="116"/>
    </location>
</feature>
<keyword evidence="16" id="KW-0137">Centromere</keyword>
<evidence type="ECO:0000313" key="20">
    <source>
        <dbReference type="Proteomes" id="UP001164286"/>
    </source>
</evidence>
<dbReference type="GeneID" id="77730149"/>
<dbReference type="GO" id="GO:0051301">
    <property type="term" value="P:cell division"/>
    <property type="evidence" value="ECO:0007669"/>
    <property type="project" value="UniProtKB-KW"/>
</dbReference>
<comment type="subcellular location">
    <subcellularLocation>
        <location evidence="3">Chromosome</location>
        <location evidence="3">Centromere</location>
        <location evidence="3">Kinetochore</location>
    </subcellularLocation>
    <subcellularLocation>
        <location evidence="2">Cytoplasm</location>
        <location evidence="2">Cytoskeleton</location>
        <location evidence="2">Spindle</location>
    </subcellularLocation>
    <subcellularLocation>
        <location evidence="1">Nucleus</location>
    </subcellularLocation>
</comment>
<dbReference type="EMBL" id="JAKWFO010000001">
    <property type="protein sequence ID" value="KAI9639764.1"/>
    <property type="molecule type" value="Genomic_DNA"/>
</dbReference>
<name>A0AA38LZ59_9TREE</name>
<dbReference type="PANTHER" id="PTHR28036:SF1">
    <property type="entry name" value="DASH COMPLEX SUBUNIT DAD2"/>
    <property type="match status" value="1"/>
</dbReference>